<dbReference type="InterPro" id="IPR036093">
    <property type="entry name" value="NAC_dom_sf"/>
</dbReference>
<evidence type="ECO:0000259" key="5">
    <source>
        <dbReference type="PROSITE" id="PS51005"/>
    </source>
</evidence>
<dbReference type="AlphaFoldDB" id="A0AAP0IAT1"/>
<sequence>MDPSVAHYERVLFTISVGVDQRPLKMSRLESVVTSLEVSVRVGMYLFRDFDHVRLNPYCLHLILIMGDDHNINLPPGFRFFPTDEELVVHFLRRKAALLPCHPDIIPDLDLYPYDPWDLDGKALAGGNQWYFFSRRTANRVSANGYWKPLGIDEPIFRGDGKKVGMKKYLGFYLGEAPMDVVTNWIMHEFRLSDSGSTSKSSKRRATSKADANKWVLCRVFERNGGSQGSIGEEGTELSCLDEVFLALDDFDEISLPN</sequence>
<keyword evidence="3" id="KW-0804">Transcription</keyword>
<keyword evidence="2" id="KW-0238">DNA-binding</keyword>
<dbReference type="Gene3D" id="2.170.150.80">
    <property type="entry name" value="NAC domain"/>
    <property type="match status" value="1"/>
</dbReference>
<comment type="caution">
    <text evidence="6">The sequence shown here is derived from an EMBL/GenBank/DDBJ whole genome shotgun (WGS) entry which is preliminary data.</text>
</comment>
<name>A0AAP0IAT1_9MAGN</name>
<evidence type="ECO:0000313" key="7">
    <source>
        <dbReference type="Proteomes" id="UP001419268"/>
    </source>
</evidence>
<evidence type="ECO:0000256" key="2">
    <source>
        <dbReference type="ARBA" id="ARBA00023125"/>
    </source>
</evidence>
<dbReference type="EMBL" id="JBBNAG010000008">
    <property type="protein sequence ID" value="KAK9111376.1"/>
    <property type="molecule type" value="Genomic_DNA"/>
</dbReference>
<dbReference type="InterPro" id="IPR003441">
    <property type="entry name" value="NAC-dom"/>
</dbReference>
<dbReference type="FunFam" id="2.170.150.80:FF:000014">
    <property type="entry name" value="NAC domain-containing protein 104"/>
    <property type="match status" value="1"/>
</dbReference>
<dbReference type="Proteomes" id="UP001419268">
    <property type="component" value="Unassembled WGS sequence"/>
</dbReference>
<feature type="domain" description="NAC" evidence="5">
    <location>
        <begin position="74"/>
        <end position="223"/>
    </location>
</feature>
<dbReference type="GO" id="GO:0048731">
    <property type="term" value="P:system development"/>
    <property type="evidence" value="ECO:0007669"/>
    <property type="project" value="TreeGrafter"/>
</dbReference>
<dbReference type="GO" id="GO:0006355">
    <property type="term" value="P:regulation of DNA-templated transcription"/>
    <property type="evidence" value="ECO:0007669"/>
    <property type="project" value="InterPro"/>
</dbReference>
<dbReference type="PANTHER" id="PTHR31719:SF134">
    <property type="entry name" value="NAC DOMAIN-CONTAINING PROTEIN 104"/>
    <property type="match status" value="1"/>
</dbReference>
<evidence type="ECO:0000256" key="3">
    <source>
        <dbReference type="ARBA" id="ARBA00023163"/>
    </source>
</evidence>
<evidence type="ECO:0000256" key="1">
    <source>
        <dbReference type="ARBA" id="ARBA00023015"/>
    </source>
</evidence>
<evidence type="ECO:0000256" key="4">
    <source>
        <dbReference type="ARBA" id="ARBA00023242"/>
    </source>
</evidence>
<protein>
    <recommendedName>
        <fullName evidence="5">NAC domain-containing protein</fullName>
    </recommendedName>
</protein>
<keyword evidence="7" id="KW-1185">Reference proteome</keyword>
<keyword evidence="1" id="KW-0805">Transcription regulation</keyword>
<gene>
    <name evidence="6" type="ORF">Scep_018895</name>
</gene>
<evidence type="ECO:0000313" key="6">
    <source>
        <dbReference type="EMBL" id="KAK9111376.1"/>
    </source>
</evidence>
<dbReference type="Pfam" id="PF02365">
    <property type="entry name" value="NAM"/>
    <property type="match status" value="1"/>
</dbReference>
<dbReference type="PROSITE" id="PS51005">
    <property type="entry name" value="NAC"/>
    <property type="match status" value="1"/>
</dbReference>
<accession>A0AAP0IAT1</accession>
<organism evidence="6 7">
    <name type="scientific">Stephania cephalantha</name>
    <dbReference type="NCBI Taxonomy" id="152367"/>
    <lineage>
        <taxon>Eukaryota</taxon>
        <taxon>Viridiplantae</taxon>
        <taxon>Streptophyta</taxon>
        <taxon>Embryophyta</taxon>
        <taxon>Tracheophyta</taxon>
        <taxon>Spermatophyta</taxon>
        <taxon>Magnoliopsida</taxon>
        <taxon>Ranunculales</taxon>
        <taxon>Menispermaceae</taxon>
        <taxon>Menispermoideae</taxon>
        <taxon>Cissampelideae</taxon>
        <taxon>Stephania</taxon>
    </lineage>
</organism>
<reference evidence="6 7" key="1">
    <citation type="submission" date="2024-01" db="EMBL/GenBank/DDBJ databases">
        <title>Genome assemblies of Stephania.</title>
        <authorList>
            <person name="Yang L."/>
        </authorList>
    </citation>
    <scope>NUCLEOTIDE SEQUENCE [LARGE SCALE GENOMIC DNA]</scope>
    <source>
        <strain evidence="6">JXDWG</strain>
        <tissue evidence="6">Leaf</tissue>
    </source>
</reference>
<proteinExistence type="predicted"/>
<dbReference type="GO" id="GO:0003677">
    <property type="term" value="F:DNA binding"/>
    <property type="evidence" value="ECO:0007669"/>
    <property type="project" value="UniProtKB-KW"/>
</dbReference>
<dbReference type="SUPFAM" id="SSF101941">
    <property type="entry name" value="NAC domain"/>
    <property type="match status" value="1"/>
</dbReference>
<keyword evidence="4" id="KW-0539">Nucleus</keyword>
<dbReference type="PANTHER" id="PTHR31719">
    <property type="entry name" value="NAC TRANSCRIPTION FACTOR 56"/>
    <property type="match status" value="1"/>
</dbReference>